<protein>
    <submittedName>
        <fullName evidence="4">GNAT family N-acetyltransferase</fullName>
    </submittedName>
</protein>
<dbReference type="RefSeq" id="WP_129302836.1">
    <property type="nucleotide sequence ID" value="NZ_CP107523.1"/>
</dbReference>
<feature type="domain" description="N-acetyltransferase" evidence="3">
    <location>
        <begin position="4"/>
        <end position="135"/>
    </location>
</feature>
<name>A0A4Q1TK38_9LACO</name>
<keyword evidence="7" id="KW-1185">Reference proteome</keyword>
<dbReference type="CDD" id="cd04301">
    <property type="entry name" value="NAT_SF"/>
    <property type="match status" value="1"/>
</dbReference>
<keyword evidence="1 4" id="KW-0808">Transferase</keyword>
<dbReference type="InterPro" id="IPR000182">
    <property type="entry name" value="GNAT_dom"/>
</dbReference>
<evidence type="ECO:0000313" key="6">
    <source>
        <dbReference type="Proteomes" id="UP000290475"/>
    </source>
</evidence>
<keyword evidence="2" id="KW-0012">Acyltransferase</keyword>
<evidence type="ECO:0000313" key="4">
    <source>
        <dbReference type="EMBL" id="RXT18866.1"/>
    </source>
</evidence>
<gene>
    <name evidence="4" type="ORF">BVJ53_13305</name>
    <name evidence="5" type="ORF">OFW50_09340</name>
</gene>
<dbReference type="GO" id="GO:0005737">
    <property type="term" value="C:cytoplasm"/>
    <property type="evidence" value="ECO:0007669"/>
    <property type="project" value="TreeGrafter"/>
</dbReference>
<dbReference type="EMBL" id="MSSM01000041">
    <property type="protein sequence ID" value="RXT18866.1"/>
    <property type="molecule type" value="Genomic_DNA"/>
</dbReference>
<evidence type="ECO:0000259" key="3">
    <source>
        <dbReference type="PROSITE" id="PS51186"/>
    </source>
</evidence>
<proteinExistence type="predicted"/>
<evidence type="ECO:0000256" key="1">
    <source>
        <dbReference type="ARBA" id="ARBA00022679"/>
    </source>
</evidence>
<dbReference type="PROSITE" id="PS51186">
    <property type="entry name" value="GNAT"/>
    <property type="match status" value="1"/>
</dbReference>
<dbReference type="EMBL" id="CP107523">
    <property type="protein sequence ID" value="UYN55688.1"/>
    <property type="molecule type" value="Genomic_DNA"/>
</dbReference>
<evidence type="ECO:0000256" key="2">
    <source>
        <dbReference type="ARBA" id="ARBA00023315"/>
    </source>
</evidence>
<dbReference type="InterPro" id="IPR045039">
    <property type="entry name" value="NSI-like"/>
</dbReference>
<dbReference type="Pfam" id="PF00583">
    <property type="entry name" value="Acetyltransf_1"/>
    <property type="match status" value="1"/>
</dbReference>
<dbReference type="SUPFAM" id="SSF55729">
    <property type="entry name" value="Acyl-CoA N-acyltransferases (Nat)"/>
    <property type="match status" value="1"/>
</dbReference>
<evidence type="ECO:0000313" key="5">
    <source>
        <dbReference type="EMBL" id="UYN55688.1"/>
    </source>
</evidence>
<dbReference type="InterPro" id="IPR016181">
    <property type="entry name" value="Acyl_CoA_acyltransferase"/>
</dbReference>
<dbReference type="Gene3D" id="3.40.630.30">
    <property type="match status" value="1"/>
</dbReference>
<dbReference type="GO" id="GO:0008080">
    <property type="term" value="F:N-acetyltransferase activity"/>
    <property type="evidence" value="ECO:0007669"/>
    <property type="project" value="InterPro"/>
</dbReference>
<dbReference type="OrthoDB" id="9775804at2"/>
<dbReference type="PANTHER" id="PTHR43626:SF4">
    <property type="entry name" value="GCN5-RELATED N-ACETYLTRANSFERASE 2, CHLOROPLASTIC"/>
    <property type="match status" value="1"/>
</dbReference>
<evidence type="ECO:0000313" key="7">
    <source>
        <dbReference type="Proteomes" id="UP001164790"/>
    </source>
</evidence>
<dbReference type="Proteomes" id="UP000290475">
    <property type="component" value="Unassembled WGS sequence"/>
</dbReference>
<reference evidence="4 6" key="1">
    <citation type="submission" date="2017-01" db="EMBL/GenBank/DDBJ databases">
        <title>Lactobacillus chiayiensis sp. nov., a lactic acid bacterium isolated from compost.</title>
        <authorList>
            <person name="Huang C.-H."/>
        </authorList>
    </citation>
    <scope>NUCLEOTIDE SEQUENCE [LARGE SCALE GENOMIC DNA]</scope>
    <source>
        <strain evidence="6">chh01</strain>
        <strain evidence="4">Chh01</strain>
    </source>
</reference>
<reference evidence="5" key="2">
    <citation type="submission" date="2022-10" db="EMBL/GenBank/DDBJ databases">
        <title>Comparative genomic analysis and in-vitro probiotic properties of the potential probiotic L. chiayiensis AACE 3.</title>
        <authorList>
            <person name="Kang X."/>
        </authorList>
    </citation>
    <scope>NUCLEOTIDE SEQUENCE</scope>
    <source>
        <strain evidence="5">AACE 3</strain>
    </source>
</reference>
<dbReference type="AlphaFoldDB" id="A0A4Q1TK38"/>
<dbReference type="Proteomes" id="UP001164790">
    <property type="component" value="Chromosome"/>
</dbReference>
<dbReference type="PANTHER" id="PTHR43626">
    <property type="entry name" value="ACYL-COA N-ACYLTRANSFERASE"/>
    <property type="match status" value="1"/>
</dbReference>
<sequence length="135" mass="15182">MIKIDNRALDTEAVLALYQAVGWVMYTRDPAKLKRALAQSLMILGAFDGDRLVGLIRAVGDGETILFIQDLLVLPSYQRQGIGRQLVNTLVNQFPEVRQRVLLTDDQPDTRAFYEKIGFVSSDQFGVVAFYQDLS</sequence>
<organism evidence="4 6">
    <name type="scientific">Lacticaseibacillus chiayiensis</name>
    <dbReference type="NCBI Taxonomy" id="2100821"/>
    <lineage>
        <taxon>Bacteria</taxon>
        <taxon>Bacillati</taxon>
        <taxon>Bacillota</taxon>
        <taxon>Bacilli</taxon>
        <taxon>Lactobacillales</taxon>
        <taxon>Lactobacillaceae</taxon>
        <taxon>Lacticaseibacillus</taxon>
    </lineage>
</organism>
<accession>A0A4Q1TK38</accession>